<comment type="caution">
    <text evidence="2">The sequence shown here is derived from an EMBL/GenBank/DDBJ whole genome shotgun (WGS) entry which is preliminary data.</text>
</comment>
<dbReference type="SUPFAM" id="SSF46785">
    <property type="entry name" value="Winged helix' DNA-binding domain"/>
    <property type="match status" value="1"/>
</dbReference>
<dbReference type="PANTHER" id="PTHR33221:SF4">
    <property type="entry name" value="HTH-TYPE TRANSCRIPTIONAL REPRESSOR NSRR"/>
    <property type="match status" value="1"/>
</dbReference>
<keyword evidence="3" id="KW-1185">Reference proteome</keyword>
<dbReference type="InterPro" id="IPR036388">
    <property type="entry name" value="WH-like_DNA-bd_sf"/>
</dbReference>
<name>A0ABS7FJV8_9NEIS</name>
<dbReference type="InterPro" id="IPR036390">
    <property type="entry name" value="WH_DNA-bd_sf"/>
</dbReference>
<dbReference type="InterPro" id="IPR000944">
    <property type="entry name" value="Tscrpt_reg_Rrf2"/>
</dbReference>
<accession>A0ABS7FJV8</accession>
<sequence>MQLTRFTDLGLRVLMYLTGLEPGQLATIPEIAERFVISRNHLVKVVHFMAQQGWLATSRGKGGGLALAKPPEHYRLGEVVRTLEGLSQLIDCAEPPCALFGGCRLKVALDAALQAFFQTLDGYTLRDIIASPTGEAIIRMHRGLSGAQAEGGPLSSITLPSGSGR</sequence>
<dbReference type="GeneID" id="89684863"/>
<organism evidence="2 3">
    <name type="scientific">Chromobacterium subtsugae</name>
    <dbReference type="NCBI Taxonomy" id="251747"/>
    <lineage>
        <taxon>Bacteria</taxon>
        <taxon>Pseudomonadati</taxon>
        <taxon>Pseudomonadota</taxon>
        <taxon>Betaproteobacteria</taxon>
        <taxon>Neisseriales</taxon>
        <taxon>Chromobacteriaceae</taxon>
        <taxon>Chromobacterium</taxon>
    </lineage>
</organism>
<dbReference type="EMBL" id="JAHDTB010000030">
    <property type="protein sequence ID" value="MBW8290011.1"/>
    <property type="molecule type" value="Genomic_DNA"/>
</dbReference>
<reference evidence="2 3" key="1">
    <citation type="submission" date="2021-05" db="EMBL/GenBank/DDBJ databases">
        <title>Draft Whole Genome Sequencing Of Biosensor Chromobacterium violaceum Strain CV026 Reveals A Regulatory RNA In Chromobacterium violaceum Phenotype Regulatory Network.</title>
        <authorList>
            <person name="Hong K.W."/>
            <person name="Chan K.G."/>
            <person name="Chang C.-Y."/>
        </authorList>
    </citation>
    <scope>NUCLEOTIDE SEQUENCE [LARGE SCALE GENOMIC DNA]</scope>
    <source>
        <strain evidence="2 3">ATCC 31532</strain>
    </source>
</reference>
<dbReference type="PROSITE" id="PS51197">
    <property type="entry name" value="HTH_RRF2_2"/>
    <property type="match status" value="1"/>
</dbReference>
<proteinExistence type="predicted"/>
<dbReference type="Pfam" id="PF02082">
    <property type="entry name" value="Rrf2"/>
    <property type="match status" value="1"/>
</dbReference>
<gene>
    <name evidence="2" type="ORF">KIF53_20435</name>
</gene>
<dbReference type="Proteomes" id="UP000711178">
    <property type="component" value="Unassembled WGS sequence"/>
</dbReference>
<evidence type="ECO:0000313" key="3">
    <source>
        <dbReference type="Proteomes" id="UP000711178"/>
    </source>
</evidence>
<dbReference type="NCBIfam" id="TIGR00738">
    <property type="entry name" value="rrf2_super"/>
    <property type="match status" value="1"/>
</dbReference>
<keyword evidence="1" id="KW-0238">DNA-binding</keyword>
<protein>
    <submittedName>
        <fullName evidence="2">Rrf2 family transcriptional regulator</fullName>
    </submittedName>
</protein>
<dbReference type="RefSeq" id="WP_080770354.1">
    <property type="nucleotide sequence ID" value="NZ_CP142381.1"/>
</dbReference>
<dbReference type="PANTHER" id="PTHR33221">
    <property type="entry name" value="WINGED HELIX-TURN-HELIX TRANSCRIPTIONAL REGULATOR, RRF2 FAMILY"/>
    <property type="match status" value="1"/>
</dbReference>
<dbReference type="Gene3D" id="1.10.10.10">
    <property type="entry name" value="Winged helix-like DNA-binding domain superfamily/Winged helix DNA-binding domain"/>
    <property type="match status" value="1"/>
</dbReference>
<evidence type="ECO:0000313" key="2">
    <source>
        <dbReference type="EMBL" id="MBW8290011.1"/>
    </source>
</evidence>
<evidence type="ECO:0000256" key="1">
    <source>
        <dbReference type="ARBA" id="ARBA00023125"/>
    </source>
</evidence>